<dbReference type="AlphaFoldDB" id="A0A4R9JY48"/>
<evidence type="ECO:0000313" key="3">
    <source>
        <dbReference type="Proteomes" id="UP000297693"/>
    </source>
</evidence>
<keyword evidence="3" id="KW-1185">Reference proteome</keyword>
<accession>A0A4R9JY48</accession>
<evidence type="ECO:0000313" key="2">
    <source>
        <dbReference type="EMBL" id="TGL58147.1"/>
    </source>
</evidence>
<proteinExistence type="predicted"/>
<name>A0A4R9JY48_9LEPT</name>
<sequence>MKVIVKHFKWIMIFSGVITCSMFLSLFSPQAGLLTTFGATLEGDLSNIVVRNWGALIGMVGCLLVYGAYHLESRPLVLAIAIFSKSIFIFLVLIFGQAYLEKAALAVVFDSIVILLFSIYLYSQRKVQ</sequence>
<keyword evidence="1" id="KW-0812">Transmembrane</keyword>
<feature type="transmembrane region" description="Helical" evidence="1">
    <location>
        <begin position="76"/>
        <end position="97"/>
    </location>
</feature>
<feature type="transmembrane region" description="Helical" evidence="1">
    <location>
        <begin position="48"/>
        <end position="69"/>
    </location>
</feature>
<dbReference type="Proteomes" id="UP000297693">
    <property type="component" value="Unassembled WGS sequence"/>
</dbReference>
<protein>
    <recommendedName>
        <fullName evidence="4">DUF2127 domain-containing protein</fullName>
    </recommendedName>
</protein>
<reference evidence="2" key="1">
    <citation type="journal article" date="2019" name="PLoS Negl. Trop. Dis.">
        <title>Revisiting the worldwide diversity of Leptospira species in the environment.</title>
        <authorList>
            <person name="Vincent A.T."/>
            <person name="Schiettekatte O."/>
            <person name="Bourhy P."/>
            <person name="Veyrier F.J."/>
            <person name="Picardeau M."/>
        </authorList>
    </citation>
    <scope>NUCLEOTIDE SEQUENCE [LARGE SCALE GENOMIC DNA]</scope>
    <source>
        <strain evidence="2">201702476</strain>
    </source>
</reference>
<organism evidence="2 3">
    <name type="scientific">Leptospira ognonensis</name>
    <dbReference type="NCBI Taxonomy" id="2484945"/>
    <lineage>
        <taxon>Bacteria</taxon>
        <taxon>Pseudomonadati</taxon>
        <taxon>Spirochaetota</taxon>
        <taxon>Spirochaetia</taxon>
        <taxon>Leptospirales</taxon>
        <taxon>Leptospiraceae</taxon>
        <taxon>Leptospira</taxon>
    </lineage>
</organism>
<evidence type="ECO:0000256" key="1">
    <source>
        <dbReference type="SAM" id="Phobius"/>
    </source>
</evidence>
<dbReference type="OrthoDB" id="341943at2"/>
<feature type="transmembrane region" description="Helical" evidence="1">
    <location>
        <begin position="7"/>
        <end position="28"/>
    </location>
</feature>
<dbReference type="RefSeq" id="WP_135624165.1">
    <property type="nucleotide sequence ID" value="NZ_RQGD01000034.1"/>
</dbReference>
<dbReference type="EMBL" id="RQGD01000034">
    <property type="protein sequence ID" value="TGL58147.1"/>
    <property type="molecule type" value="Genomic_DNA"/>
</dbReference>
<feature type="transmembrane region" description="Helical" evidence="1">
    <location>
        <begin position="103"/>
        <end position="122"/>
    </location>
</feature>
<keyword evidence="1" id="KW-0472">Membrane</keyword>
<comment type="caution">
    <text evidence="2">The sequence shown here is derived from an EMBL/GenBank/DDBJ whole genome shotgun (WGS) entry which is preliminary data.</text>
</comment>
<evidence type="ECO:0008006" key="4">
    <source>
        <dbReference type="Google" id="ProtNLM"/>
    </source>
</evidence>
<gene>
    <name evidence="2" type="ORF">EHQ58_12255</name>
</gene>
<keyword evidence="1" id="KW-1133">Transmembrane helix</keyword>